<reference evidence="2 3" key="1">
    <citation type="submission" date="2012-07" db="EMBL/GenBank/DDBJ databases">
        <title>The Genome Sequence of Lactobacillus crispatus FB077-07.</title>
        <authorList>
            <consortium name="The Broad Institute Genome Sequencing Platform"/>
            <person name="Earl A."/>
            <person name="Ward D."/>
            <person name="Feldgarden M."/>
            <person name="Gevers D."/>
            <person name="Saerens B."/>
            <person name="Vaneechoutte M."/>
            <person name="Walker B."/>
            <person name="Young S.K."/>
            <person name="Zeng Q."/>
            <person name="Gargeya S."/>
            <person name="Fitzgerald M."/>
            <person name="Haas B."/>
            <person name="Abouelleil A."/>
            <person name="Alvarado L."/>
            <person name="Arachchi H.M."/>
            <person name="Berlin A.M."/>
            <person name="Chapman S.B."/>
            <person name="Goldberg J."/>
            <person name="Griggs A."/>
            <person name="Gujja S."/>
            <person name="Hansen M."/>
            <person name="Howarth C."/>
            <person name="Imamovic A."/>
            <person name="Larimer J."/>
            <person name="McCowen C."/>
            <person name="Montmayeur A."/>
            <person name="Murphy C."/>
            <person name="Neiman D."/>
            <person name="Pearson M."/>
            <person name="Priest M."/>
            <person name="Roberts A."/>
            <person name="Saif S."/>
            <person name="Shea T."/>
            <person name="Sisk P."/>
            <person name="Sykes S."/>
            <person name="Wortman J."/>
            <person name="Nusbaum C."/>
            <person name="Birren B."/>
        </authorList>
    </citation>
    <scope>NUCLEOTIDE SEQUENCE [LARGE SCALE GENOMIC DNA]</scope>
    <source>
        <strain evidence="2 3">FB077-07</strain>
    </source>
</reference>
<dbReference type="EMBL" id="AGZG01000007">
    <property type="protein sequence ID" value="EKB80750.1"/>
    <property type="molecule type" value="Genomic_DNA"/>
</dbReference>
<dbReference type="InterPro" id="IPR009620">
    <property type="entry name" value="UPF0236"/>
</dbReference>
<dbReference type="AlphaFoldDB" id="K1NH64"/>
<protein>
    <recommendedName>
        <fullName evidence="4">ISLre2 family transposase</fullName>
    </recommendedName>
</protein>
<name>K1NH64_9LACO</name>
<evidence type="ECO:0000313" key="2">
    <source>
        <dbReference type="EMBL" id="EKB80750.1"/>
    </source>
</evidence>
<evidence type="ECO:0000256" key="1">
    <source>
        <dbReference type="ARBA" id="ARBA00006539"/>
    </source>
</evidence>
<evidence type="ECO:0000313" key="3">
    <source>
        <dbReference type="Proteomes" id="UP000004722"/>
    </source>
</evidence>
<comment type="caution">
    <text evidence="2">The sequence shown here is derived from an EMBL/GenBank/DDBJ whole genome shotgun (WGS) entry which is preliminary data.</text>
</comment>
<organism evidence="2 3">
    <name type="scientific">Lactobacillus crispatus FB077-07</name>
    <dbReference type="NCBI Taxonomy" id="883092"/>
    <lineage>
        <taxon>Bacteria</taxon>
        <taxon>Bacillati</taxon>
        <taxon>Bacillota</taxon>
        <taxon>Bacilli</taxon>
        <taxon>Lactobacillales</taxon>
        <taxon>Lactobacillaceae</taxon>
        <taxon>Lactobacillus</taxon>
    </lineage>
</organism>
<comment type="similarity">
    <text evidence="1">Belongs to the UPF0236 family.</text>
</comment>
<dbReference type="PATRIC" id="fig|883092.3.peg.145"/>
<proteinExistence type="inferred from homology"/>
<dbReference type="Proteomes" id="UP000004722">
    <property type="component" value="Unassembled WGS sequence"/>
</dbReference>
<dbReference type="NCBIfam" id="NF033529">
    <property type="entry name" value="transpos_ISLre2"/>
    <property type="match status" value="1"/>
</dbReference>
<accession>K1NH64</accession>
<feature type="non-terminal residue" evidence="2">
    <location>
        <position position="1"/>
    </location>
</feature>
<sequence length="479" mass="54991">KNKKHIRSWSFMNSIVTEIANIIKSEDNYIKRERKIICFFLNLIKEIMALALAKVDDEMITKVKAQGYQIDKKNERSINMAFGEVRYVRRRYVCPGKQARYPLDELMGFDKYKRYSILAVKNILEVSSVATYRNTALAVNCLSGFNISHMQVGNLVKMAGKNIKAGQEADSRYDAAGTKKKVPVLYLEGDGVVIKGTKSRLEFHRYQVCEGIVNISKKRRKRINAKEFVSLSRLDALNEAKEYLANTYDLSDTVILSNADGGAGYAKTDFDDIVGLCKRHEHFLDVFHLNKKIKERLYFAPDLQGKLISALEYKYSYDKVKTILTTAESRLIDELNTELNHDYLGRLRNYIDRHWDDIKPFKKRKLTVTKAIGCCESNHRKYTYRVKGQGKKWSKSGAEGMLRILSCIKNRELEFWLSSEFEDSEITVLTEQELKAAARDSLKKRHEVHLGIQHGALTAQVAGNSYLSKLSRNLSHINI</sequence>
<evidence type="ECO:0008006" key="4">
    <source>
        <dbReference type="Google" id="ProtNLM"/>
    </source>
</evidence>
<dbReference type="Pfam" id="PF06782">
    <property type="entry name" value="UPF0236"/>
    <property type="match status" value="1"/>
</dbReference>
<gene>
    <name evidence="2" type="ORF">HMPREF9249_00148</name>
</gene>
<dbReference type="HOGENOM" id="CLU_569292_0_0_9"/>